<protein>
    <submittedName>
        <fullName evidence="1">Uncharacterized protein</fullName>
    </submittedName>
</protein>
<dbReference type="AlphaFoldDB" id="A0A380U907"/>
<name>A0A380U907_ACIJO</name>
<dbReference type="Proteomes" id="UP000254227">
    <property type="component" value="Unassembled WGS sequence"/>
</dbReference>
<evidence type="ECO:0000313" key="1">
    <source>
        <dbReference type="EMBL" id="SUT99962.1"/>
    </source>
</evidence>
<gene>
    <name evidence="1" type="ORF">NCTC10308_03397</name>
</gene>
<evidence type="ECO:0000313" key="2">
    <source>
        <dbReference type="Proteomes" id="UP000254227"/>
    </source>
</evidence>
<organism evidence="1 2">
    <name type="scientific">Acinetobacter johnsonii</name>
    <dbReference type="NCBI Taxonomy" id="40214"/>
    <lineage>
        <taxon>Bacteria</taxon>
        <taxon>Pseudomonadati</taxon>
        <taxon>Pseudomonadota</taxon>
        <taxon>Gammaproteobacteria</taxon>
        <taxon>Moraxellales</taxon>
        <taxon>Moraxellaceae</taxon>
        <taxon>Acinetobacter</taxon>
    </lineage>
</organism>
<reference evidence="1 2" key="1">
    <citation type="submission" date="2018-06" db="EMBL/GenBank/DDBJ databases">
        <authorList>
            <consortium name="Pathogen Informatics"/>
            <person name="Doyle S."/>
        </authorList>
    </citation>
    <scope>NUCLEOTIDE SEQUENCE [LARGE SCALE GENOMIC DNA]</scope>
    <source>
        <strain evidence="1 2">NCTC10308</strain>
    </source>
</reference>
<sequence>MIIHFCLKYTFRSMTQTLCSNRLLPQKFKIKLTQYALKAKVE</sequence>
<dbReference type="EMBL" id="UFRV01000006">
    <property type="protein sequence ID" value="SUT99962.1"/>
    <property type="molecule type" value="Genomic_DNA"/>
</dbReference>
<accession>A0A380U907</accession>
<proteinExistence type="predicted"/>